<dbReference type="EMBL" id="ATMH01006882">
    <property type="protein sequence ID" value="EPY25022.1"/>
    <property type="molecule type" value="Genomic_DNA"/>
</dbReference>
<comment type="subcellular location">
    <subcellularLocation>
        <location evidence="1">Nucleus</location>
    </subcellularLocation>
</comment>
<evidence type="ECO:0000313" key="9">
    <source>
        <dbReference type="Proteomes" id="UP000015354"/>
    </source>
</evidence>
<evidence type="ECO:0000256" key="1">
    <source>
        <dbReference type="ARBA" id="ARBA00004123"/>
    </source>
</evidence>
<dbReference type="PANTHER" id="PTHR12708:SF0">
    <property type="entry name" value="DNA POLYMERASE EPSILON SUBUNIT 2"/>
    <property type="match status" value="1"/>
</dbReference>
<proteinExistence type="inferred from homology"/>
<dbReference type="GO" id="GO:0003677">
    <property type="term" value="F:DNA binding"/>
    <property type="evidence" value="ECO:0007669"/>
    <property type="project" value="UniProtKB-KW"/>
</dbReference>
<dbReference type="AlphaFoldDB" id="S9U2L7"/>
<comment type="similarity">
    <text evidence="2">Belongs to the DNA polymerase epsilon subunit B family.</text>
</comment>
<dbReference type="GO" id="GO:0006261">
    <property type="term" value="P:DNA-templated DNA replication"/>
    <property type="evidence" value="ECO:0007669"/>
    <property type="project" value="InterPro"/>
</dbReference>
<evidence type="ECO:0000256" key="5">
    <source>
        <dbReference type="ARBA" id="ARBA00023242"/>
    </source>
</evidence>
<organism evidence="8 9">
    <name type="scientific">Strigomonas culicis</name>
    <dbReference type="NCBI Taxonomy" id="28005"/>
    <lineage>
        <taxon>Eukaryota</taxon>
        <taxon>Discoba</taxon>
        <taxon>Euglenozoa</taxon>
        <taxon>Kinetoplastea</taxon>
        <taxon>Metakinetoplastina</taxon>
        <taxon>Trypanosomatida</taxon>
        <taxon>Trypanosomatidae</taxon>
        <taxon>Strigomonadinae</taxon>
        <taxon>Strigomonas</taxon>
    </lineage>
</organism>
<feature type="domain" description="DNA polymerase alpha/delta/epsilon subunit B" evidence="7">
    <location>
        <begin position="147"/>
        <end position="379"/>
    </location>
</feature>
<evidence type="ECO:0000256" key="6">
    <source>
        <dbReference type="ARBA" id="ARBA00032930"/>
    </source>
</evidence>
<evidence type="ECO:0000256" key="2">
    <source>
        <dbReference type="ARBA" id="ARBA00009560"/>
    </source>
</evidence>
<name>S9U2L7_9TRYP</name>
<comment type="caution">
    <text evidence="8">The sequence shown here is derived from an EMBL/GenBank/DDBJ whole genome shotgun (WGS) entry which is preliminary data.</text>
</comment>
<reference evidence="8 9" key="1">
    <citation type="journal article" date="2013" name="PLoS ONE">
        <title>Predicting the Proteins of Angomonas deanei, Strigomonas culicis and Their Respective Endosymbionts Reveals New Aspects of the Trypanosomatidae Family.</title>
        <authorList>
            <person name="Motta M.C."/>
            <person name="Martins A.C."/>
            <person name="de Souza S.S."/>
            <person name="Catta-Preta C.M."/>
            <person name="Silva R."/>
            <person name="Klein C.C."/>
            <person name="de Almeida L.G."/>
            <person name="de Lima Cunha O."/>
            <person name="Ciapina L.P."/>
            <person name="Brocchi M."/>
            <person name="Colabardini A.C."/>
            <person name="de Araujo Lima B."/>
            <person name="Machado C.R."/>
            <person name="de Almeida Soares C.M."/>
            <person name="Probst C.M."/>
            <person name="de Menezes C.B."/>
            <person name="Thompson C.E."/>
            <person name="Bartholomeu D.C."/>
            <person name="Gradia D.F."/>
            <person name="Pavoni D.P."/>
            <person name="Grisard E.C."/>
            <person name="Fantinatti-Garboggini F."/>
            <person name="Marchini F.K."/>
            <person name="Rodrigues-Luiz G.F."/>
            <person name="Wagner G."/>
            <person name="Goldman G.H."/>
            <person name="Fietto J.L."/>
            <person name="Elias M.C."/>
            <person name="Goldman M.H."/>
            <person name="Sagot M.F."/>
            <person name="Pereira M."/>
            <person name="Stoco P.H."/>
            <person name="de Mendonca-Neto R.P."/>
            <person name="Teixeira S.M."/>
            <person name="Maciel T.E."/>
            <person name="de Oliveira Mendes T.A."/>
            <person name="Urmenyi T.P."/>
            <person name="de Souza W."/>
            <person name="Schenkman S."/>
            <person name="de Vasconcelos A.T."/>
        </authorList>
    </citation>
    <scope>NUCLEOTIDE SEQUENCE [LARGE SCALE GENOMIC DNA]</scope>
</reference>
<dbReference type="InterPro" id="IPR016266">
    <property type="entry name" value="POLE2"/>
</dbReference>
<protein>
    <recommendedName>
        <fullName evidence="6">DNA polymerase II subunit 2</fullName>
    </recommendedName>
</protein>
<dbReference type="Proteomes" id="UP000015354">
    <property type="component" value="Unassembled WGS sequence"/>
</dbReference>
<gene>
    <name evidence="8" type="ORF">STCU_06882</name>
</gene>
<evidence type="ECO:0000259" key="7">
    <source>
        <dbReference type="Pfam" id="PF04042"/>
    </source>
</evidence>
<keyword evidence="3" id="KW-0235">DNA replication</keyword>
<dbReference type="Gene3D" id="3.60.21.60">
    <property type="match status" value="1"/>
</dbReference>
<evidence type="ECO:0000313" key="8">
    <source>
        <dbReference type="EMBL" id="EPY25022.1"/>
    </source>
</evidence>
<keyword evidence="5" id="KW-0539">Nucleus</keyword>
<dbReference type="OrthoDB" id="10254730at2759"/>
<dbReference type="GO" id="GO:0042276">
    <property type="term" value="P:error-prone translesion synthesis"/>
    <property type="evidence" value="ECO:0007669"/>
    <property type="project" value="TreeGrafter"/>
</dbReference>
<accession>S9U2L7</accession>
<sequence length="419" mass="45764">MLARRRCLRSGLYRKDLHSNLVTEELLPLLPTSALEGIRAEQQVAVLGLLMRREAELFLEDPRGRVQLVAAAFPAPADFFMATGSLVVARGHYRNSTLHLVGLDLPPAEKREALRSDVGASADLFGLAPPDLPAAELAGQQAVRSVILFLAHVHLDAPATLQRLAFFFQRMQERSEEDLADTTIVLIGNFFSAPLREADASHLPDVLDDAEQLRLAFDSLAGCIATNGPTVAQQAHFVLLPGPTDCTSLQGFLPQPPLVGDHPKTLRARVRRVTLAPNPARLRFCAHEMVVCRQEFLRGMQEGQRQLLDGLAPTPSAPPAAPPAATATSFEKIAKTTIDEAHLAPNTASSNATVLWRLDHHLRLPLLPHTLLLCDTTEPWECFYKGVRVVNPGSFAVNATFLWYTPSDGECSLSRLDGT</sequence>
<evidence type="ECO:0000256" key="4">
    <source>
        <dbReference type="ARBA" id="ARBA00023125"/>
    </source>
</evidence>
<keyword evidence="4" id="KW-0238">DNA-binding</keyword>
<dbReference type="GO" id="GO:0008622">
    <property type="term" value="C:epsilon DNA polymerase complex"/>
    <property type="evidence" value="ECO:0007669"/>
    <property type="project" value="InterPro"/>
</dbReference>
<dbReference type="Pfam" id="PF04042">
    <property type="entry name" value="DNA_pol_E_B"/>
    <property type="match status" value="1"/>
</dbReference>
<dbReference type="InterPro" id="IPR007185">
    <property type="entry name" value="DNA_pol_a/d/e_bsu"/>
</dbReference>
<dbReference type="PANTHER" id="PTHR12708">
    <property type="entry name" value="DNA POLYMERASE EPSILON SUBUNIT B"/>
    <property type="match status" value="1"/>
</dbReference>
<keyword evidence="9" id="KW-1185">Reference proteome</keyword>
<evidence type="ECO:0000256" key="3">
    <source>
        <dbReference type="ARBA" id="ARBA00022705"/>
    </source>
</evidence>